<evidence type="ECO:0000256" key="1">
    <source>
        <dbReference type="ARBA" id="ARBA00004127"/>
    </source>
</evidence>
<feature type="domain" description="NADH:quinone oxidoreductase/Mrp antiporter transmembrane" evidence="4">
    <location>
        <begin position="184"/>
        <end position="393"/>
    </location>
</feature>
<dbReference type="STRING" id="980251.GCA_001642875_02032"/>
<dbReference type="AlphaFoldDB" id="A0A5B9P8V3"/>
<feature type="transmembrane region" description="Helical" evidence="3">
    <location>
        <begin position="223"/>
        <end position="241"/>
    </location>
</feature>
<dbReference type="PANTHER" id="PTHR43507">
    <property type="entry name" value="NADH-UBIQUINONE OXIDOREDUCTASE CHAIN 4"/>
    <property type="match status" value="1"/>
</dbReference>
<feature type="transmembrane region" description="Helical" evidence="3">
    <location>
        <begin position="424"/>
        <end position="441"/>
    </location>
</feature>
<dbReference type="GO" id="GO:0048039">
    <property type="term" value="F:ubiquinone binding"/>
    <property type="evidence" value="ECO:0007669"/>
    <property type="project" value="TreeGrafter"/>
</dbReference>
<dbReference type="GO" id="GO:0003954">
    <property type="term" value="F:NADH dehydrogenase activity"/>
    <property type="evidence" value="ECO:0007669"/>
    <property type="project" value="TreeGrafter"/>
</dbReference>
<dbReference type="GO" id="GO:0012505">
    <property type="term" value="C:endomembrane system"/>
    <property type="evidence" value="ECO:0007669"/>
    <property type="project" value="UniProtKB-SubCell"/>
</dbReference>
<proteinExistence type="predicted"/>
<dbReference type="OrthoDB" id="238919at2"/>
<gene>
    <name evidence="5" type="primary">nuoM</name>
    <name evidence="5" type="ORF">MFFC18_09080</name>
</gene>
<feature type="transmembrane region" description="Helical" evidence="3">
    <location>
        <begin position="345"/>
        <end position="373"/>
    </location>
</feature>
<evidence type="ECO:0000313" key="6">
    <source>
        <dbReference type="Proteomes" id="UP000322214"/>
    </source>
</evidence>
<dbReference type="InterPro" id="IPR003918">
    <property type="entry name" value="NADH_UbQ_OxRdtase"/>
</dbReference>
<reference evidence="5 6" key="1">
    <citation type="submission" date="2019-08" db="EMBL/GenBank/DDBJ databases">
        <title>Deep-cultivation of Planctomycetes and their phenomic and genomic characterization uncovers novel biology.</title>
        <authorList>
            <person name="Wiegand S."/>
            <person name="Jogler M."/>
            <person name="Boedeker C."/>
            <person name="Pinto D."/>
            <person name="Vollmers J."/>
            <person name="Rivas-Marin E."/>
            <person name="Kohn T."/>
            <person name="Peeters S.H."/>
            <person name="Heuer A."/>
            <person name="Rast P."/>
            <person name="Oberbeckmann S."/>
            <person name="Bunk B."/>
            <person name="Jeske O."/>
            <person name="Meyerdierks A."/>
            <person name="Storesund J.E."/>
            <person name="Kallscheuer N."/>
            <person name="Luecker S."/>
            <person name="Lage O.M."/>
            <person name="Pohl T."/>
            <person name="Merkel B.J."/>
            <person name="Hornburger P."/>
            <person name="Mueller R.-W."/>
            <person name="Bruemmer F."/>
            <person name="Labrenz M."/>
            <person name="Spormann A.M."/>
            <person name="Op den Camp H."/>
            <person name="Overmann J."/>
            <person name="Amann R."/>
            <person name="Jetten M.S.M."/>
            <person name="Mascher T."/>
            <person name="Medema M.H."/>
            <person name="Devos D.P."/>
            <person name="Kaster A.-K."/>
            <person name="Ovreas L."/>
            <person name="Rohde M."/>
            <person name="Galperin M.Y."/>
            <person name="Jogler C."/>
        </authorList>
    </citation>
    <scope>NUCLEOTIDE SEQUENCE [LARGE SCALE GENOMIC DNA]</scope>
    <source>
        <strain evidence="5 6">FC18</strain>
    </source>
</reference>
<feature type="transmembrane region" description="Helical" evidence="3">
    <location>
        <begin position="247"/>
        <end position="269"/>
    </location>
</feature>
<accession>A0A5B9P8V3</accession>
<feature type="transmembrane region" description="Helical" evidence="3">
    <location>
        <begin position="379"/>
        <end position="403"/>
    </location>
</feature>
<keyword evidence="3" id="KW-1133">Transmembrane helix</keyword>
<keyword evidence="5" id="KW-0560">Oxidoreductase</keyword>
<dbReference type="PANTHER" id="PTHR43507:SF1">
    <property type="entry name" value="NADH-UBIQUINONE OXIDOREDUCTASE CHAIN 4"/>
    <property type="match status" value="1"/>
</dbReference>
<feature type="transmembrane region" description="Helical" evidence="3">
    <location>
        <begin position="189"/>
        <end position="211"/>
    </location>
</feature>
<dbReference type="Proteomes" id="UP000322214">
    <property type="component" value="Chromosome"/>
</dbReference>
<evidence type="ECO:0000313" key="5">
    <source>
        <dbReference type="EMBL" id="QEG21056.1"/>
    </source>
</evidence>
<feature type="transmembrane region" description="Helical" evidence="3">
    <location>
        <begin position="6"/>
        <end position="25"/>
    </location>
</feature>
<evidence type="ECO:0000259" key="4">
    <source>
        <dbReference type="Pfam" id="PF00361"/>
    </source>
</evidence>
<sequence>MLELHLPWLELAILTPLVGVVVSLFNKNAEQTRLVAIVFSGLSLAMGIGAWEDFNTLKVFEAHDRWDLVEPLFGPDVVVIDEFNAPLLALTSLMFFLTPLATLRTKIKRFPFRMNLISQFLMLSTLACRGPWIIISLMGLQTLPIVWELRTRGKSSRGFVIHMGLFLVLLIGGWSMIDLEDPSHEHSIAAIMLLTLAILIRSGCAPMHCWMTDLFEKASLGSSLLFVSPMIGAYAAVRLLLPVAPDWAMRIVALASLFTAVYSAGMALVQTESRRFFCYLILSNASLVLVGLEVVTPIGLTGALSTWIAVCLSLSGFGLTLRAIESRVGRLSLNDYHGLYSQMPLLATFFLLTGVATVGFPGTVGFAGIELIVEGAVEVYPYVGMAVVIATALNGIAIMRVYFRLFTGTIYQSSFCMEARWPERVGILVLSALIIGGGIWPQPGVKSRFHAAKEIMSRRETHTQAETDKHATLSAIPDDDMIAPTKREQASHTLTVE</sequence>
<feature type="transmembrane region" description="Helical" evidence="3">
    <location>
        <begin position="304"/>
        <end position="324"/>
    </location>
</feature>
<feature type="transmembrane region" description="Helical" evidence="3">
    <location>
        <begin position="32"/>
        <end position="51"/>
    </location>
</feature>
<feature type="transmembrane region" description="Helical" evidence="3">
    <location>
        <begin position="159"/>
        <end position="177"/>
    </location>
</feature>
<keyword evidence="2 3" id="KW-0812">Transmembrane</keyword>
<dbReference type="GO" id="GO:0016020">
    <property type="term" value="C:membrane"/>
    <property type="evidence" value="ECO:0007669"/>
    <property type="project" value="UniProtKB-SubCell"/>
</dbReference>
<dbReference type="EMBL" id="CP042912">
    <property type="protein sequence ID" value="QEG21056.1"/>
    <property type="molecule type" value="Genomic_DNA"/>
</dbReference>
<dbReference type="EC" id="1.6.5.11" evidence="5"/>
<dbReference type="GO" id="GO:0015990">
    <property type="term" value="P:electron transport coupled proton transport"/>
    <property type="evidence" value="ECO:0007669"/>
    <property type="project" value="TreeGrafter"/>
</dbReference>
<evidence type="ECO:0000256" key="2">
    <source>
        <dbReference type="RuleBase" id="RU000320"/>
    </source>
</evidence>
<evidence type="ECO:0000256" key="3">
    <source>
        <dbReference type="SAM" id="Phobius"/>
    </source>
</evidence>
<protein>
    <submittedName>
        <fullName evidence="5">NADH-quinone oxidoreductase subunit M</fullName>
        <ecNumber evidence="5">1.6.5.11</ecNumber>
    </submittedName>
</protein>
<name>A0A5B9P8V3_9BACT</name>
<dbReference type="KEGG" id="mff:MFFC18_09080"/>
<feature type="transmembrane region" description="Helical" evidence="3">
    <location>
        <begin position="276"/>
        <end position="298"/>
    </location>
</feature>
<keyword evidence="6" id="KW-1185">Reference proteome</keyword>
<dbReference type="InterPro" id="IPR001750">
    <property type="entry name" value="ND/Mrp_TM"/>
</dbReference>
<dbReference type="GO" id="GO:0042773">
    <property type="term" value="P:ATP synthesis coupled electron transport"/>
    <property type="evidence" value="ECO:0007669"/>
    <property type="project" value="InterPro"/>
</dbReference>
<keyword evidence="3" id="KW-0472">Membrane</keyword>
<comment type="subcellular location">
    <subcellularLocation>
        <location evidence="1">Endomembrane system</location>
        <topology evidence="1">Multi-pass membrane protein</topology>
    </subcellularLocation>
    <subcellularLocation>
        <location evidence="2">Membrane</location>
        <topology evidence="2">Multi-pass membrane protein</topology>
    </subcellularLocation>
</comment>
<dbReference type="RefSeq" id="WP_075081914.1">
    <property type="nucleotide sequence ID" value="NZ_CP042912.1"/>
</dbReference>
<organism evidence="5 6">
    <name type="scientific">Mariniblastus fucicola</name>
    <dbReference type="NCBI Taxonomy" id="980251"/>
    <lineage>
        <taxon>Bacteria</taxon>
        <taxon>Pseudomonadati</taxon>
        <taxon>Planctomycetota</taxon>
        <taxon>Planctomycetia</taxon>
        <taxon>Pirellulales</taxon>
        <taxon>Pirellulaceae</taxon>
        <taxon>Mariniblastus</taxon>
    </lineage>
</organism>
<dbReference type="GO" id="GO:0008137">
    <property type="term" value="F:NADH dehydrogenase (ubiquinone) activity"/>
    <property type="evidence" value="ECO:0007669"/>
    <property type="project" value="InterPro"/>
</dbReference>
<feature type="transmembrane region" description="Helical" evidence="3">
    <location>
        <begin position="83"/>
        <end position="103"/>
    </location>
</feature>
<dbReference type="Pfam" id="PF00361">
    <property type="entry name" value="Proton_antipo_M"/>
    <property type="match status" value="1"/>
</dbReference>